<organism evidence="3">
    <name type="scientific">Lotharella globosa</name>
    <dbReference type="NCBI Taxonomy" id="91324"/>
    <lineage>
        <taxon>Eukaryota</taxon>
        <taxon>Sar</taxon>
        <taxon>Rhizaria</taxon>
        <taxon>Cercozoa</taxon>
        <taxon>Chlorarachniophyceae</taxon>
        <taxon>Lotharella</taxon>
    </lineage>
</organism>
<proteinExistence type="predicted"/>
<evidence type="ECO:0000256" key="2">
    <source>
        <dbReference type="SAM" id="Phobius"/>
    </source>
</evidence>
<feature type="transmembrane region" description="Helical" evidence="2">
    <location>
        <begin position="280"/>
        <end position="302"/>
    </location>
</feature>
<reference evidence="3" key="1">
    <citation type="submission" date="2021-01" db="EMBL/GenBank/DDBJ databases">
        <authorList>
            <person name="Corre E."/>
            <person name="Pelletier E."/>
            <person name="Niang G."/>
            <person name="Scheremetjew M."/>
            <person name="Finn R."/>
            <person name="Kale V."/>
            <person name="Holt S."/>
            <person name="Cochrane G."/>
            <person name="Meng A."/>
            <person name="Brown T."/>
            <person name="Cohen L."/>
        </authorList>
    </citation>
    <scope>NUCLEOTIDE SEQUENCE</scope>
    <source>
        <strain evidence="3">CCCM811</strain>
    </source>
</reference>
<protein>
    <recommendedName>
        <fullName evidence="4">DUF389 domain-containing protein</fullName>
    </recommendedName>
</protein>
<keyword evidence="2" id="KW-1133">Transmembrane helix</keyword>
<keyword evidence="2" id="KW-0812">Transmembrane</keyword>
<keyword evidence="2" id="KW-0472">Membrane</keyword>
<feature type="transmembrane region" description="Helical" evidence="2">
    <location>
        <begin position="322"/>
        <end position="343"/>
    </location>
</feature>
<feature type="transmembrane region" description="Helical" evidence="2">
    <location>
        <begin position="246"/>
        <end position="268"/>
    </location>
</feature>
<evidence type="ECO:0008006" key="4">
    <source>
        <dbReference type="Google" id="ProtNLM"/>
    </source>
</evidence>
<feature type="region of interest" description="Disordered" evidence="1">
    <location>
        <begin position="522"/>
        <end position="550"/>
    </location>
</feature>
<dbReference type="PANTHER" id="PTHR20992">
    <property type="entry name" value="AT15442P-RELATED"/>
    <property type="match status" value="1"/>
</dbReference>
<dbReference type="Pfam" id="PF04087">
    <property type="entry name" value="DUF389"/>
    <property type="match status" value="1"/>
</dbReference>
<dbReference type="InterPro" id="IPR005240">
    <property type="entry name" value="DUF389"/>
</dbReference>
<evidence type="ECO:0000313" key="3">
    <source>
        <dbReference type="EMBL" id="CAE0661145.1"/>
    </source>
</evidence>
<name>A0A7S3YT96_9EUKA</name>
<dbReference type="AlphaFoldDB" id="A0A7S3YT96"/>
<gene>
    <name evidence="3" type="ORF">LGLO00237_LOCUS12735</name>
</gene>
<feature type="compositionally biased region" description="Basic and acidic residues" evidence="1">
    <location>
        <begin position="541"/>
        <end position="550"/>
    </location>
</feature>
<evidence type="ECO:0000256" key="1">
    <source>
        <dbReference type="SAM" id="MobiDB-lite"/>
    </source>
</evidence>
<dbReference type="EMBL" id="HBIV01017521">
    <property type="protein sequence ID" value="CAE0661145.1"/>
    <property type="molecule type" value="Transcribed_RNA"/>
</dbReference>
<feature type="transmembrane region" description="Helical" evidence="2">
    <location>
        <begin position="442"/>
        <end position="465"/>
    </location>
</feature>
<sequence length="550" mass="60407">MVVFRVEVALPKNLNAAKRRIVKHESSDKVFEELGEKEVICKIELRQLLIKHIPERESDINFLVYQCPFNNEGKITPAAFEDWVKDFAILESKADRRPLVQEIAREQCGTDYDSAQFIESETVAFYTFSWNTTSEGTDRVVKLLKKNKIGTPGMGSVCVYKLSSAAPLPVDHLLEGKRKEEEAKASKTMRDRVMHDYKSWWVAGRRPPFEIKSEIEAGAEMNFDYYANLYGASVIAGVGLATNSSVMVVASMLISPLMGPILAMIFGIATRDWKMACHGLLNEIWSTFHTLMGGFVIGLFLAPLSAKNYNWPTSEMAGRGTLQNFTAGIFYAAASGVILGVNVSASNGNALAGVAISASLLPPLVNSGLSLAFAALGPVVFEEGDPTDVDVPEVTDHYNPTDGGSFPMSPAEAHHVSSDLRNFAFIGYELSYKTNSGDNLVIAGWSFALYIMNVVVIGFVCWVIFKLKGYSKQDSLDWKTNNQFIDDLDTKRTTLKRMGAAMDSDGVTGSNKRGSLFSIKTSRQKSLGVDSGKSAPQELHNISEGHKENV</sequence>
<dbReference type="PANTHER" id="PTHR20992:SF9">
    <property type="entry name" value="AT15442P-RELATED"/>
    <property type="match status" value="1"/>
</dbReference>
<accession>A0A7S3YT96</accession>
<feature type="transmembrane region" description="Helical" evidence="2">
    <location>
        <begin position="350"/>
        <end position="376"/>
    </location>
</feature>